<comment type="caution">
    <text evidence="2">The sequence shown here is derived from an EMBL/GenBank/DDBJ whole genome shotgun (WGS) entry which is preliminary data.</text>
</comment>
<dbReference type="Pfam" id="PF03372">
    <property type="entry name" value="Exo_endo_phos"/>
    <property type="match status" value="1"/>
</dbReference>
<proteinExistence type="predicted"/>
<dbReference type="AlphaFoldDB" id="A0A2P5FH99"/>
<evidence type="ECO:0000259" key="1">
    <source>
        <dbReference type="Pfam" id="PF03372"/>
    </source>
</evidence>
<keyword evidence="2" id="KW-0540">Nuclease</keyword>
<keyword evidence="2" id="KW-0269">Exonuclease</keyword>
<dbReference type="EMBL" id="JXTC01000033">
    <property type="protein sequence ID" value="PON97171.1"/>
    <property type="molecule type" value="Genomic_DNA"/>
</dbReference>
<reference evidence="3" key="1">
    <citation type="submission" date="2016-06" db="EMBL/GenBank/DDBJ databases">
        <title>Parallel loss of symbiosis genes in relatives of nitrogen-fixing non-legume Parasponia.</title>
        <authorList>
            <person name="Van Velzen R."/>
            <person name="Holmer R."/>
            <person name="Bu F."/>
            <person name="Rutten L."/>
            <person name="Van Zeijl A."/>
            <person name="Liu W."/>
            <person name="Santuari L."/>
            <person name="Cao Q."/>
            <person name="Sharma T."/>
            <person name="Shen D."/>
            <person name="Roswanjaya Y."/>
            <person name="Wardhani T."/>
            <person name="Kalhor M.S."/>
            <person name="Jansen J."/>
            <person name="Van den Hoogen J."/>
            <person name="Gungor B."/>
            <person name="Hartog M."/>
            <person name="Hontelez J."/>
            <person name="Verver J."/>
            <person name="Yang W.-C."/>
            <person name="Schijlen E."/>
            <person name="Repin R."/>
            <person name="Schilthuizen M."/>
            <person name="Schranz E."/>
            <person name="Heidstra R."/>
            <person name="Miyata K."/>
            <person name="Fedorova E."/>
            <person name="Kohlen W."/>
            <person name="Bisseling T."/>
            <person name="Smit S."/>
            <person name="Geurts R."/>
        </authorList>
    </citation>
    <scope>NUCLEOTIDE SEQUENCE [LARGE SCALE GENOMIC DNA]</scope>
    <source>
        <strain evidence="3">cv. RG33-2</strain>
    </source>
</reference>
<dbReference type="Gene3D" id="3.60.10.10">
    <property type="entry name" value="Endonuclease/exonuclease/phosphatase"/>
    <property type="match status" value="1"/>
</dbReference>
<evidence type="ECO:0000313" key="2">
    <source>
        <dbReference type="EMBL" id="PON97171.1"/>
    </source>
</evidence>
<evidence type="ECO:0000313" key="3">
    <source>
        <dbReference type="Proteomes" id="UP000237000"/>
    </source>
</evidence>
<dbReference type="InParanoid" id="A0A2P5FH99"/>
<gene>
    <name evidence="2" type="ORF">TorRG33x02_069270</name>
</gene>
<dbReference type="STRING" id="63057.A0A2P5FH99"/>
<keyword evidence="2" id="KW-0378">Hydrolase</keyword>
<name>A0A2P5FH99_TREOI</name>
<dbReference type="OrthoDB" id="1001388at2759"/>
<organism evidence="2 3">
    <name type="scientific">Trema orientale</name>
    <name type="common">Charcoal tree</name>
    <name type="synonym">Celtis orientalis</name>
    <dbReference type="NCBI Taxonomy" id="63057"/>
    <lineage>
        <taxon>Eukaryota</taxon>
        <taxon>Viridiplantae</taxon>
        <taxon>Streptophyta</taxon>
        <taxon>Embryophyta</taxon>
        <taxon>Tracheophyta</taxon>
        <taxon>Spermatophyta</taxon>
        <taxon>Magnoliopsida</taxon>
        <taxon>eudicotyledons</taxon>
        <taxon>Gunneridae</taxon>
        <taxon>Pentapetalae</taxon>
        <taxon>rosids</taxon>
        <taxon>fabids</taxon>
        <taxon>Rosales</taxon>
        <taxon>Cannabaceae</taxon>
        <taxon>Trema</taxon>
    </lineage>
</organism>
<dbReference type="GO" id="GO:0004519">
    <property type="term" value="F:endonuclease activity"/>
    <property type="evidence" value="ECO:0007669"/>
    <property type="project" value="UniProtKB-KW"/>
</dbReference>
<dbReference type="InterPro" id="IPR005135">
    <property type="entry name" value="Endo/exonuclease/phosphatase"/>
</dbReference>
<keyword evidence="3" id="KW-1185">Reference proteome</keyword>
<sequence length="246" mass="27492">MKILAANCRGLARASANRDIRALLRQHSPDCLVLSETLITESSMISKLNSWGFNHYCYVPPINLSGGFCAAWKSSLRVEPVEMDKHVIHCLVYLEPSPTPWTLSALYGPSRVSDRPAFWNKIGALKERFNNPWLLVGDLNGTLLNNERAGPGVSRFAHRSSQPLRQMVENVGLIDLGVAGGKYTWRNGRRGMAFARARLDRALCDDQWRRLYPSTRVTMLPATFSDHSPLIIDLLHGPVIGGLISW</sequence>
<accession>A0A2P5FH99</accession>
<feature type="domain" description="Endonuclease/exonuclease/phosphatase" evidence="1">
    <location>
        <begin position="6"/>
        <end position="227"/>
    </location>
</feature>
<dbReference type="PANTHER" id="PTHR35218">
    <property type="entry name" value="RNASE H DOMAIN-CONTAINING PROTEIN"/>
    <property type="match status" value="1"/>
</dbReference>
<keyword evidence="2" id="KW-0255">Endonuclease</keyword>
<dbReference type="SUPFAM" id="SSF56219">
    <property type="entry name" value="DNase I-like"/>
    <property type="match status" value="1"/>
</dbReference>
<dbReference type="InterPro" id="IPR036691">
    <property type="entry name" value="Endo/exonu/phosph_ase_sf"/>
</dbReference>
<dbReference type="GO" id="GO:0004527">
    <property type="term" value="F:exonuclease activity"/>
    <property type="evidence" value="ECO:0007669"/>
    <property type="project" value="UniProtKB-KW"/>
</dbReference>
<dbReference type="Proteomes" id="UP000237000">
    <property type="component" value="Unassembled WGS sequence"/>
</dbReference>
<protein>
    <submittedName>
        <fullName evidence="2">Endonuclease/exonuclease/phosphatase</fullName>
    </submittedName>
</protein>
<dbReference type="PANTHER" id="PTHR35218:SF7">
    <property type="entry name" value="ENDONUCLEASE_EXONUCLEASE_PHOSPHATASE"/>
    <property type="match status" value="1"/>
</dbReference>